<evidence type="ECO:0000256" key="1">
    <source>
        <dbReference type="ARBA" id="ARBA00022884"/>
    </source>
</evidence>
<comment type="caution">
    <text evidence="5">The sequence shown here is derived from an EMBL/GenBank/DDBJ whole genome shotgun (WGS) entry which is preliminary data.</text>
</comment>
<feature type="domain" description="RRM" evidence="4">
    <location>
        <begin position="191"/>
        <end position="268"/>
    </location>
</feature>
<evidence type="ECO:0000256" key="3">
    <source>
        <dbReference type="SAM" id="MobiDB-lite"/>
    </source>
</evidence>
<dbReference type="InterPro" id="IPR035979">
    <property type="entry name" value="RBD_domain_sf"/>
</dbReference>
<feature type="domain" description="RRM" evidence="4">
    <location>
        <begin position="101"/>
        <end position="178"/>
    </location>
</feature>
<accession>A0AAD3H5H4</accession>
<evidence type="ECO:0000313" key="6">
    <source>
        <dbReference type="Proteomes" id="UP001054902"/>
    </source>
</evidence>
<dbReference type="Proteomes" id="UP001054902">
    <property type="component" value="Unassembled WGS sequence"/>
</dbReference>
<dbReference type="InterPro" id="IPR012677">
    <property type="entry name" value="Nucleotide-bd_a/b_plait_sf"/>
</dbReference>
<feature type="region of interest" description="Disordered" evidence="3">
    <location>
        <begin position="264"/>
        <end position="289"/>
    </location>
</feature>
<feature type="compositionally biased region" description="Basic and acidic residues" evidence="3">
    <location>
        <begin position="19"/>
        <end position="29"/>
    </location>
</feature>
<dbReference type="PANTHER" id="PTHR23003">
    <property type="entry name" value="RNA RECOGNITION MOTIF RRM DOMAIN CONTAINING PROTEIN"/>
    <property type="match status" value="1"/>
</dbReference>
<dbReference type="GO" id="GO:0005737">
    <property type="term" value="C:cytoplasm"/>
    <property type="evidence" value="ECO:0007669"/>
    <property type="project" value="TreeGrafter"/>
</dbReference>
<dbReference type="InterPro" id="IPR000504">
    <property type="entry name" value="RRM_dom"/>
</dbReference>
<dbReference type="SUPFAM" id="SSF54928">
    <property type="entry name" value="RNA-binding domain, RBD"/>
    <property type="match status" value="2"/>
</dbReference>
<evidence type="ECO:0000256" key="2">
    <source>
        <dbReference type="PROSITE-ProRule" id="PRU00176"/>
    </source>
</evidence>
<dbReference type="SMART" id="SM00360">
    <property type="entry name" value="RRM"/>
    <property type="match status" value="3"/>
</dbReference>
<keyword evidence="6" id="KW-1185">Reference proteome</keyword>
<keyword evidence="1 2" id="KW-0694">RNA-binding</keyword>
<gene>
    <name evidence="5" type="ORF">CTEN210_07616</name>
</gene>
<evidence type="ECO:0000313" key="5">
    <source>
        <dbReference type="EMBL" id="GFH51140.1"/>
    </source>
</evidence>
<dbReference type="PROSITE" id="PS50102">
    <property type="entry name" value="RRM"/>
    <property type="match status" value="3"/>
</dbReference>
<dbReference type="Pfam" id="PF00076">
    <property type="entry name" value="RRM_1"/>
    <property type="match status" value="3"/>
</dbReference>
<name>A0AAD3H5H4_9STRA</name>
<dbReference type="GO" id="GO:0003729">
    <property type="term" value="F:mRNA binding"/>
    <property type="evidence" value="ECO:0007669"/>
    <property type="project" value="TreeGrafter"/>
</dbReference>
<feature type="domain" description="RRM" evidence="4">
    <location>
        <begin position="292"/>
        <end position="368"/>
    </location>
</feature>
<dbReference type="AlphaFoldDB" id="A0AAD3H5H4"/>
<reference evidence="5 6" key="1">
    <citation type="journal article" date="2021" name="Sci. Rep.">
        <title>The genome of the diatom Chaetoceros tenuissimus carries an ancient integrated fragment of an extant virus.</title>
        <authorList>
            <person name="Hongo Y."/>
            <person name="Kimura K."/>
            <person name="Takaki Y."/>
            <person name="Yoshida Y."/>
            <person name="Baba S."/>
            <person name="Kobayashi G."/>
            <person name="Nagasaki K."/>
            <person name="Hano T."/>
            <person name="Tomaru Y."/>
        </authorList>
    </citation>
    <scope>NUCLEOTIDE SEQUENCE [LARGE SCALE GENOMIC DNA]</scope>
    <source>
        <strain evidence="5 6">NIES-3715</strain>
    </source>
</reference>
<sequence>MEDPNLNLGLSLDDIIKQRKAEEKKEQGSKKRTPVKAKETKKGKPTSAQKATGASKAKRDAKMAAKRGISKSPKPTKGQVDKEINRQQRSGKGGGPGSRALSVFVGNLAYSTSWQNLADHMRQAGNVDRATILSGNDGRSKGCGVVVYQHPKDADRAIRTLTGSMLDGREIFVQEDKNSNLPQENNGPNKCSVYVGNLPFECSWQDLKDYFRRAGNVDNAKIFQMPNGRSKGSGLVTYQHPKDAQRAIRDLNQTMFQGRSIVVRADGGSAPPSNNAGPPSQNFNRRDAPDNTQLYVGNLSWETSWQNLKDHFRRAGDIERVDIASKDGRSKGFGIVKFYHPRDAQKAIQMFSGTEFGGRKLEVRLDNKV</sequence>
<protein>
    <recommendedName>
        <fullName evidence="4">RRM domain-containing protein</fullName>
    </recommendedName>
</protein>
<dbReference type="EMBL" id="BLLK01000045">
    <property type="protein sequence ID" value="GFH51140.1"/>
    <property type="molecule type" value="Genomic_DNA"/>
</dbReference>
<dbReference type="PANTHER" id="PTHR23003:SF3">
    <property type="entry name" value="FI21236P1-RELATED"/>
    <property type="match status" value="1"/>
</dbReference>
<feature type="region of interest" description="Disordered" evidence="3">
    <location>
        <begin position="19"/>
        <end position="98"/>
    </location>
</feature>
<dbReference type="CDD" id="cd00590">
    <property type="entry name" value="RRM_SF"/>
    <property type="match status" value="3"/>
</dbReference>
<evidence type="ECO:0000259" key="4">
    <source>
        <dbReference type="PROSITE" id="PS50102"/>
    </source>
</evidence>
<dbReference type="GO" id="GO:1990904">
    <property type="term" value="C:ribonucleoprotein complex"/>
    <property type="evidence" value="ECO:0007669"/>
    <property type="project" value="TreeGrafter"/>
</dbReference>
<dbReference type="GO" id="GO:0005634">
    <property type="term" value="C:nucleus"/>
    <property type="evidence" value="ECO:0007669"/>
    <property type="project" value="TreeGrafter"/>
</dbReference>
<dbReference type="Gene3D" id="3.30.70.330">
    <property type="match status" value="3"/>
</dbReference>
<organism evidence="5 6">
    <name type="scientific">Chaetoceros tenuissimus</name>
    <dbReference type="NCBI Taxonomy" id="426638"/>
    <lineage>
        <taxon>Eukaryota</taxon>
        <taxon>Sar</taxon>
        <taxon>Stramenopiles</taxon>
        <taxon>Ochrophyta</taxon>
        <taxon>Bacillariophyta</taxon>
        <taxon>Coscinodiscophyceae</taxon>
        <taxon>Chaetocerotophycidae</taxon>
        <taxon>Chaetocerotales</taxon>
        <taxon>Chaetocerotaceae</taxon>
        <taxon>Chaetoceros</taxon>
    </lineage>
</organism>
<proteinExistence type="predicted"/>
<dbReference type="InterPro" id="IPR050374">
    <property type="entry name" value="RRT5_SRSF_SR"/>
</dbReference>
<feature type="compositionally biased region" description="Low complexity" evidence="3">
    <location>
        <begin position="267"/>
        <end position="280"/>
    </location>
</feature>